<gene>
    <name evidence="2" type="ORF">Rhal01_01072</name>
</gene>
<keyword evidence="3" id="KW-1185">Reference proteome</keyword>
<evidence type="ECO:0000313" key="3">
    <source>
        <dbReference type="Proteomes" id="UP001424741"/>
    </source>
</evidence>
<keyword evidence="1" id="KW-0732">Signal</keyword>
<evidence type="ECO:0000256" key="1">
    <source>
        <dbReference type="SAM" id="SignalP"/>
    </source>
</evidence>
<protein>
    <submittedName>
        <fullName evidence="2">Uncharacterized protein</fullName>
    </submittedName>
</protein>
<dbReference type="Proteomes" id="UP001424741">
    <property type="component" value="Unassembled WGS sequence"/>
</dbReference>
<evidence type="ECO:0000313" key="2">
    <source>
        <dbReference type="EMBL" id="GAA5494907.1"/>
    </source>
</evidence>
<feature type="chain" id="PRO_5047280666" evidence="1">
    <location>
        <begin position="17"/>
        <end position="445"/>
    </location>
</feature>
<comment type="caution">
    <text evidence="2">The sequence shown here is derived from an EMBL/GenBank/DDBJ whole genome shotgun (WGS) entry which is preliminary data.</text>
</comment>
<dbReference type="RefSeq" id="WP_346187775.1">
    <property type="nucleotide sequence ID" value="NZ_BAABRL010000002.1"/>
</dbReference>
<feature type="signal peptide" evidence="1">
    <location>
        <begin position="1"/>
        <end position="16"/>
    </location>
</feature>
<accession>A0ABP9UX11</accession>
<name>A0ABP9UX11_9BACT</name>
<reference evidence="2 3" key="1">
    <citation type="submission" date="2024-02" db="EMBL/GenBank/DDBJ databases">
        <title>Rubritalea halochordaticola NBRC 107102.</title>
        <authorList>
            <person name="Ichikawa N."/>
            <person name="Katano-Makiyama Y."/>
            <person name="Hidaka K."/>
        </authorList>
    </citation>
    <scope>NUCLEOTIDE SEQUENCE [LARGE SCALE GENOMIC DNA]</scope>
    <source>
        <strain evidence="2 3">NBRC 107102</strain>
    </source>
</reference>
<dbReference type="EMBL" id="BAABRL010000002">
    <property type="protein sequence ID" value="GAA5494907.1"/>
    <property type="molecule type" value="Genomic_DNA"/>
</dbReference>
<proteinExistence type="predicted"/>
<organism evidence="2 3">
    <name type="scientific">Rubritalea halochordaticola</name>
    <dbReference type="NCBI Taxonomy" id="714537"/>
    <lineage>
        <taxon>Bacteria</taxon>
        <taxon>Pseudomonadati</taxon>
        <taxon>Verrucomicrobiota</taxon>
        <taxon>Verrucomicrobiia</taxon>
        <taxon>Verrucomicrobiales</taxon>
        <taxon>Rubritaleaceae</taxon>
        <taxon>Rubritalea</taxon>
    </lineage>
</organism>
<sequence>MRLLLCLLFSTLLVLGQESVEFSFQNGEWKLVAGEMPVTGKGLKLNAPPDMTVGQCWQFIQLAMLQGNGELELSVTADDGANVKLKAPVHTIGQWEKLMRDLRGDEPLVFGMSGDVLGVQGPTDELSFVMKLNGVGRQAFASELTKRMAMKNQSKSLRDYPYCINFSRETSFVQVVTGLSLLKDWIGEEIFLEVAHSENDITACIPLEYRIPGMRGSLLSNDTRLVVRMGAHGGVTSSEGQPLKTDAEVRDYIKDSMQRLKQDESQPWLAVIGEPQVLYGNSRPILKMAWEEGLRYSVFYTSEGDLPLLKHQIKRDAYQFNVKDVRVSLKAPIQKQMEFVENPMERDEAQPMIMQIRKKDVILNGEEVFLDNAEGSGKLDVRLQLYRELASGAQVREVILVVVDEGLSCNRVQRVVGRIKSVGIANAILIYRTSSKRVVYPENNR</sequence>